<dbReference type="PANTHER" id="PTHR33377">
    <property type="entry name" value="OS10G0134700 PROTEIN-RELATED"/>
    <property type="match status" value="1"/>
</dbReference>
<feature type="domain" description="NB-ARC" evidence="2">
    <location>
        <begin position="171"/>
        <end position="312"/>
    </location>
</feature>
<feature type="coiled-coil region" evidence="1">
    <location>
        <begin position="35"/>
        <end position="62"/>
    </location>
</feature>
<gene>
    <name evidence="3" type="ORF">LUZ63_001243</name>
</gene>
<evidence type="ECO:0000256" key="1">
    <source>
        <dbReference type="SAM" id="Coils"/>
    </source>
</evidence>
<dbReference type="PANTHER" id="PTHR33377:SF62">
    <property type="entry name" value="OS10G0133166 PROTEIN"/>
    <property type="match status" value="1"/>
</dbReference>
<dbReference type="Proteomes" id="UP001151287">
    <property type="component" value="Unassembled WGS sequence"/>
</dbReference>
<reference evidence="3" key="1">
    <citation type="journal article" date="2022" name="Cell">
        <title>Repeat-based holocentromeres influence genome architecture and karyotype evolution.</title>
        <authorList>
            <person name="Hofstatter P.G."/>
            <person name="Thangavel G."/>
            <person name="Lux T."/>
            <person name="Neumann P."/>
            <person name="Vondrak T."/>
            <person name="Novak P."/>
            <person name="Zhang M."/>
            <person name="Costa L."/>
            <person name="Castellani M."/>
            <person name="Scott A."/>
            <person name="Toegelov H."/>
            <person name="Fuchs J."/>
            <person name="Mata-Sucre Y."/>
            <person name="Dias Y."/>
            <person name="Vanzela A.L.L."/>
            <person name="Huettel B."/>
            <person name="Almeida C.C.S."/>
            <person name="Simkova H."/>
            <person name="Souza G."/>
            <person name="Pedrosa-Harand A."/>
            <person name="Macas J."/>
            <person name="Mayer K.F.X."/>
            <person name="Houben A."/>
            <person name="Marques A."/>
        </authorList>
    </citation>
    <scope>NUCLEOTIDE SEQUENCE</scope>
    <source>
        <strain evidence="3">RhyBre1mFocal</strain>
    </source>
</reference>
<keyword evidence="4" id="KW-1185">Reference proteome</keyword>
<name>A0A9Q0CXV0_9POAL</name>
<comment type="caution">
    <text evidence="3">The sequence shown here is derived from an EMBL/GenBank/DDBJ whole genome shotgun (WGS) entry which is preliminary data.</text>
</comment>
<dbReference type="SUPFAM" id="SSF52540">
    <property type="entry name" value="P-loop containing nucleoside triphosphate hydrolases"/>
    <property type="match status" value="1"/>
</dbReference>
<dbReference type="Pfam" id="PF00931">
    <property type="entry name" value="NB-ARC"/>
    <property type="match status" value="1"/>
</dbReference>
<dbReference type="InterPro" id="IPR027417">
    <property type="entry name" value="P-loop_NTPase"/>
</dbReference>
<evidence type="ECO:0000313" key="3">
    <source>
        <dbReference type="EMBL" id="KAJ1701464.1"/>
    </source>
</evidence>
<dbReference type="OrthoDB" id="593438at2759"/>
<protein>
    <recommendedName>
        <fullName evidence="2">NB-ARC domain-containing protein</fullName>
    </recommendedName>
</protein>
<organism evidence="3 4">
    <name type="scientific">Rhynchospora breviuscula</name>
    <dbReference type="NCBI Taxonomy" id="2022672"/>
    <lineage>
        <taxon>Eukaryota</taxon>
        <taxon>Viridiplantae</taxon>
        <taxon>Streptophyta</taxon>
        <taxon>Embryophyta</taxon>
        <taxon>Tracheophyta</taxon>
        <taxon>Spermatophyta</taxon>
        <taxon>Magnoliopsida</taxon>
        <taxon>Liliopsida</taxon>
        <taxon>Poales</taxon>
        <taxon>Cyperaceae</taxon>
        <taxon>Cyperoideae</taxon>
        <taxon>Rhynchosporeae</taxon>
        <taxon>Rhynchospora</taxon>
    </lineage>
</organism>
<dbReference type="AlphaFoldDB" id="A0A9Q0CXV0"/>
<keyword evidence="1" id="KW-0175">Coiled coil</keyword>
<dbReference type="GO" id="GO:0043531">
    <property type="term" value="F:ADP binding"/>
    <property type="evidence" value="ECO:0007669"/>
    <property type="project" value="InterPro"/>
</dbReference>
<proteinExistence type="predicted"/>
<evidence type="ECO:0000313" key="4">
    <source>
        <dbReference type="Proteomes" id="UP001151287"/>
    </source>
</evidence>
<evidence type="ECO:0000259" key="2">
    <source>
        <dbReference type="Pfam" id="PF00931"/>
    </source>
</evidence>
<dbReference type="Gene3D" id="3.40.50.300">
    <property type="entry name" value="P-loop containing nucleotide triphosphate hydrolases"/>
    <property type="match status" value="1"/>
</dbReference>
<accession>A0A9Q0CXV0</accession>
<dbReference type="EMBL" id="JAMQYH010000001">
    <property type="protein sequence ID" value="KAJ1701464.1"/>
    <property type="molecule type" value="Genomic_DNA"/>
</dbReference>
<dbReference type="InterPro" id="IPR002182">
    <property type="entry name" value="NB-ARC"/>
</dbReference>
<sequence>MGGLISTFSGVVGEKAADMIVSGAASPFISKFQMHQDLDVSLNMLEEQLLKLNAAFVEARQRRITNPKLLEWWAKLIEDSYRGDYYHRTIKHQNSLPGCEDTDSPTNRAAKRRRTIRTLLFGDEEMKNLYDLLTRLQGIDVRLFLQMVHAQPRRPMRRYLYMERERLFGRDKEIGQVMNFLLKPIQAGENNVSLLPIVGPWQRGKTSLALRCFYDSKVQDHFSLKSYIRIAQRDINFGYCCNLISKAIQKQHKLWETNYDDLGTLLAMLKQNLSKQRFLLVLDDVYNVDPMVWNDLWECLNCGEKGSKVIFVSNIFHYEMYYKDGHIGRYDNKIEWTADAEMPVMIDGLSEDDHLAFFYEHALGGADPDDYPMLKEMGREMAKKMNGSIWPVTMLGEILRDNLNDQFWSKFLQALTESRVKFRATPKGFDICLAIDVMCRLLPGRLLSKKGSVMEYSFG</sequence>